<gene>
    <name evidence="2" type="ORF">Purlil1_10741</name>
</gene>
<evidence type="ECO:0000256" key="1">
    <source>
        <dbReference type="SAM" id="MobiDB-lite"/>
    </source>
</evidence>
<feature type="compositionally biased region" description="Basic and acidic residues" evidence="1">
    <location>
        <begin position="166"/>
        <end position="175"/>
    </location>
</feature>
<sequence length="215" mass="23755">MALDIALLRFSNIDSISAIWTGPDGGLQNSPVPRPRCAASHGFTAYPFRDWEHRVPCMPYSGGALDSMFVKPDKIGSRHSTAPTGFPDRASRHSHRACFCSLFRSWHLFLWSGSLTDAACELKVRTTQAAPPPSFHRRAAAVVVHHPTGYTSKLRRRAPPGNDSELSLKESEHDSSLGPAGLDVSTRCWNSSRMERVEKRGDDLQKKEGKATETI</sequence>
<name>A0ABR0BMF0_PURLI</name>
<feature type="compositionally biased region" description="Basic and acidic residues" evidence="1">
    <location>
        <begin position="193"/>
        <end position="215"/>
    </location>
</feature>
<reference evidence="2 3" key="1">
    <citation type="journal article" date="2024" name="Microbiol. Resour. Announc.">
        <title>Genome annotations for the ascomycete fungi Trichoderma harzianum, Trichoderma aggressivum, and Purpureocillium lilacinum.</title>
        <authorList>
            <person name="Beijen E.P.W."/>
            <person name="Ohm R.A."/>
        </authorList>
    </citation>
    <scope>NUCLEOTIDE SEQUENCE [LARGE SCALE GENOMIC DNA]</scope>
    <source>
        <strain evidence="2 3">CBS 150709</strain>
    </source>
</reference>
<feature type="region of interest" description="Disordered" evidence="1">
    <location>
        <begin position="148"/>
        <end position="215"/>
    </location>
</feature>
<dbReference type="EMBL" id="JAWRVI010000057">
    <property type="protein sequence ID" value="KAK4083330.1"/>
    <property type="molecule type" value="Genomic_DNA"/>
</dbReference>
<dbReference type="Proteomes" id="UP001287286">
    <property type="component" value="Unassembled WGS sequence"/>
</dbReference>
<protein>
    <submittedName>
        <fullName evidence="2">Uncharacterized protein</fullName>
    </submittedName>
</protein>
<evidence type="ECO:0000313" key="2">
    <source>
        <dbReference type="EMBL" id="KAK4083330.1"/>
    </source>
</evidence>
<keyword evidence="3" id="KW-1185">Reference proteome</keyword>
<comment type="caution">
    <text evidence="2">The sequence shown here is derived from an EMBL/GenBank/DDBJ whole genome shotgun (WGS) entry which is preliminary data.</text>
</comment>
<organism evidence="2 3">
    <name type="scientific">Purpureocillium lilacinum</name>
    <name type="common">Paecilomyces lilacinus</name>
    <dbReference type="NCBI Taxonomy" id="33203"/>
    <lineage>
        <taxon>Eukaryota</taxon>
        <taxon>Fungi</taxon>
        <taxon>Dikarya</taxon>
        <taxon>Ascomycota</taxon>
        <taxon>Pezizomycotina</taxon>
        <taxon>Sordariomycetes</taxon>
        <taxon>Hypocreomycetidae</taxon>
        <taxon>Hypocreales</taxon>
        <taxon>Ophiocordycipitaceae</taxon>
        <taxon>Purpureocillium</taxon>
    </lineage>
</organism>
<accession>A0ABR0BMF0</accession>
<proteinExistence type="predicted"/>
<evidence type="ECO:0000313" key="3">
    <source>
        <dbReference type="Proteomes" id="UP001287286"/>
    </source>
</evidence>